<dbReference type="EMBL" id="MN739879">
    <property type="protein sequence ID" value="QHT75495.1"/>
    <property type="molecule type" value="Genomic_DNA"/>
</dbReference>
<evidence type="ECO:0000313" key="1">
    <source>
        <dbReference type="EMBL" id="QHT75495.1"/>
    </source>
</evidence>
<name>A0A6C0H5S9_9ZZZZ</name>
<dbReference type="AlphaFoldDB" id="A0A6C0H5S9"/>
<reference evidence="1" key="1">
    <citation type="journal article" date="2020" name="Nature">
        <title>Giant virus diversity and host interactions through global metagenomics.</title>
        <authorList>
            <person name="Schulz F."/>
            <person name="Roux S."/>
            <person name="Paez-Espino D."/>
            <person name="Jungbluth S."/>
            <person name="Walsh D.A."/>
            <person name="Denef V.J."/>
            <person name="McMahon K.D."/>
            <person name="Konstantinidis K.T."/>
            <person name="Eloe-Fadrosh E.A."/>
            <person name="Kyrpides N.C."/>
            <person name="Woyke T."/>
        </authorList>
    </citation>
    <scope>NUCLEOTIDE SEQUENCE</scope>
    <source>
        <strain evidence="1">GVMAG-M-3300023179-71</strain>
    </source>
</reference>
<accession>A0A6C0H5S9</accession>
<organism evidence="1">
    <name type="scientific">viral metagenome</name>
    <dbReference type="NCBI Taxonomy" id="1070528"/>
    <lineage>
        <taxon>unclassified sequences</taxon>
        <taxon>metagenomes</taxon>
        <taxon>organismal metagenomes</taxon>
    </lineage>
</organism>
<sequence>MDKRQFTNNKDLFELIIDILEYYKDIDYFQPNNPIYYRWVNSFDDIESNEFKYFCYTKLILIKSNLHNFNDDIVVIFVLFEILYHNNDITKINPNYHQLFYYDNNFCYHDKLLIAILNYENISHDHLNYNDDNYFHQLNHLIKINNINIFHKKYGYIYVFFIKKENKKNIIIQYNEHNYKYVTLNYKQNIFYVKDIINLFYFVQSDIFYGD</sequence>
<proteinExistence type="predicted"/>
<protein>
    <submittedName>
        <fullName evidence="1">Uncharacterized protein</fullName>
    </submittedName>
</protein>